<comment type="caution">
    <text evidence="1">The sequence shown here is derived from an EMBL/GenBank/DDBJ whole genome shotgun (WGS) entry which is preliminary data.</text>
</comment>
<protein>
    <submittedName>
        <fullName evidence="1">Uncharacterized protein</fullName>
    </submittedName>
</protein>
<dbReference type="AlphaFoldDB" id="X1BFY0"/>
<reference evidence="1" key="1">
    <citation type="journal article" date="2014" name="Front. Microbiol.">
        <title>High frequency of phylogenetically diverse reductive dehalogenase-homologous genes in deep subseafloor sedimentary metagenomes.</title>
        <authorList>
            <person name="Kawai M."/>
            <person name="Futagami T."/>
            <person name="Toyoda A."/>
            <person name="Takaki Y."/>
            <person name="Nishi S."/>
            <person name="Hori S."/>
            <person name="Arai W."/>
            <person name="Tsubouchi T."/>
            <person name="Morono Y."/>
            <person name="Uchiyama I."/>
            <person name="Ito T."/>
            <person name="Fujiyama A."/>
            <person name="Inagaki F."/>
            <person name="Takami H."/>
        </authorList>
    </citation>
    <scope>NUCLEOTIDE SEQUENCE</scope>
    <source>
        <strain evidence="1">Expedition CK06-06</strain>
    </source>
</reference>
<feature type="non-terminal residue" evidence="1">
    <location>
        <position position="1"/>
    </location>
</feature>
<evidence type="ECO:0000313" key="1">
    <source>
        <dbReference type="EMBL" id="GAG80112.1"/>
    </source>
</evidence>
<proteinExistence type="predicted"/>
<dbReference type="EMBL" id="BART01009722">
    <property type="protein sequence ID" value="GAG80112.1"/>
    <property type="molecule type" value="Genomic_DNA"/>
</dbReference>
<accession>X1BFY0</accession>
<organism evidence="1">
    <name type="scientific">marine sediment metagenome</name>
    <dbReference type="NCBI Taxonomy" id="412755"/>
    <lineage>
        <taxon>unclassified sequences</taxon>
        <taxon>metagenomes</taxon>
        <taxon>ecological metagenomes</taxon>
    </lineage>
</organism>
<gene>
    <name evidence="1" type="ORF">S01H4_21455</name>
</gene>
<name>X1BFY0_9ZZZZ</name>
<sequence length="36" mass="4344">VEDHFLPDVNEALDELTDDEKEEFIKELYKRYGIET</sequence>